<evidence type="ECO:0000259" key="1">
    <source>
        <dbReference type="PROSITE" id="PS51094"/>
    </source>
</evidence>
<dbReference type="EMBL" id="MLQR01000031">
    <property type="protein sequence ID" value="OIJ12579.1"/>
    <property type="molecule type" value="Genomic_DNA"/>
</dbReference>
<gene>
    <name evidence="2" type="ORF">BKP37_14230</name>
</gene>
<dbReference type="Proteomes" id="UP000179524">
    <property type="component" value="Unassembled WGS sequence"/>
</dbReference>
<keyword evidence="2" id="KW-0762">Sugar transport</keyword>
<keyword evidence="3" id="KW-1185">Reference proteome</keyword>
<dbReference type="OrthoDB" id="370976at2"/>
<protein>
    <submittedName>
        <fullName evidence="2">PTS sugar transporter subunit IIA</fullName>
    </submittedName>
</protein>
<dbReference type="PANTHER" id="PTHR47738:SF3">
    <property type="entry name" value="PHOSPHOTRANSFERASE SYSTEM MANNITOL_FRUCTOSE-SPECIFIC IIA DOMAIN CONTAINING PROTEIN"/>
    <property type="match status" value="1"/>
</dbReference>
<name>A0A1S2LJ73_9BACI</name>
<comment type="caution">
    <text evidence="2">The sequence shown here is derived from an EMBL/GenBank/DDBJ whole genome shotgun (WGS) entry which is preliminary data.</text>
</comment>
<dbReference type="PROSITE" id="PS51094">
    <property type="entry name" value="PTS_EIIA_TYPE_2"/>
    <property type="match status" value="1"/>
</dbReference>
<dbReference type="AlphaFoldDB" id="A0A1S2LJ73"/>
<evidence type="ECO:0000313" key="3">
    <source>
        <dbReference type="Proteomes" id="UP000179524"/>
    </source>
</evidence>
<sequence>MNDITFDETLILQDLQGDSVKEILENMGKNLREKGLVKDSFIEAVIERENKFATGLPTRSISVAIPHTDSEHVNQKSISLGILKDTVDFGIMGEESATTPVKLVFMLAMNEQHSQLSLLQKLMQLFQEEETLQRLVNESSKTTIKEIINQKLN</sequence>
<dbReference type="InterPro" id="IPR016152">
    <property type="entry name" value="PTrfase/Anion_transptr"/>
</dbReference>
<dbReference type="InterPro" id="IPR002178">
    <property type="entry name" value="PTS_EIIA_type-2_dom"/>
</dbReference>
<dbReference type="CDD" id="cd00211">
    <property type="entry name" value="PTS_IIA_fru"/>
    <property type="match status" value="1"/>
</dbReference>
<dbReference type="RefSeq" id="WP_071310257.1">
    <property type="nucleotide sequence ID" value="NZ_MLQR01000031.1"/>
</dbReference>
<evidence type="ECO:0000313" key="2">
    <source>
        <dbReference type="EMBL" id="OIJ12579.1"/>
    </source>
</evidence>
<reference evidence="2 3" key="1">
    <citation type="submission" date="2016-10" db="EMBL/GenBank/DDBJ databases">
        <title>Draft genome sequences of four alkaliphilic bacteria belonging to the Anaerobacillus genus.</title>
        <authorList>
            <person name="Bassil N.M."/>
            <person name="Lloyd J.R."/>
        </authorList>
    </citation>
    <scope>NUCLEOTIDE SEQUENCE [LARGE SCALE GENOMIC DNA]</scope>
    <source>
        <strain evidence="2 3">DSM 18345</strain>
    </source>
</reference>
<dbReference type="InterPro" id="IPR051541">
    <property type="entry name" value="PTS_SugarTrans_NitroReg"/>
</dbReference>
<organism evidence="2 3">
    <name type="scientific">Anaerobacillus alkalilacustris</name>
    <dbReference type="NCBI Taxonomy" id="393763"/>
    <lineage>
        <taxon>Bacteria</taxon>
        <taxon>Bacillati</taxon>
        <taxon>Bacillota</taxon>
        <taxon>Bacilli</taxon>
        <taxon>Bacillales</taxon>
        <taxon>Bacillaceae</taxon>
        <taxon>Anaerobacillus</taxon>
    </lineage>
</organism>
<feature type="domain" description="PTS EIIA type-2" evidence="1">
    <location>
        <begin position="4"/>
        <end position="151"/>
    </location>
</feature>
<dbReference type="SUPFAM" id="SSF55804">
    <property type="entry name" value="Phoshotransferase/anion transport protein"/>
    <property type="match status" value="1"/>
</dbReference>
<accession>A0A1S2LJ73</accession>
<dbReference type="Pfam" id="PF00359">
    <property type="entry name" value="PTS_EIIA_2"/>
    <property type="match status" value="1"/>
</dbReference>
<dbReference type="PANTHER" id="PTHR47738">
    <property type="entry name" value="PTS SYSTEM FRUCTOSE-LIKE EIIA COMPONENT-RELATED"/>
    <property type="match status" value="1"/>
</dbReference>
<proteinExistence type="predicted"/>
<dbReference type="Gene3D" id="3.40.930.10">
    <property type="entry name" value="Mannitol-specific EII, Chain A"/>
    <property type="match status" value="1"/>
</dbReference>
<keyword evidence="2" id="KW-0813">Transport</keyword>